<reference evidence="2" key="2">
    <citation type="journal article" date="2015" name="Data Brief">
        <title>Shoot transcriptome of the giant reed, Arundo donax.</title>
        <authorList>
            <person name="Barrero R.A."/>
            <person name="Guerrero F.D."/>
            <person name="Moolhuijzen P."/>
            <person name="Goolsby J.A."/>
            <person name="Tidwell J."/>
            <person name="Bellgard S.E."/>
            <person name="Bellgard M.I."/>
        </authorList>
    </citation>
    <scope>NUCLEOTIDE SEQUENCE</scope>
    <source>
        <tissue evidence="2">Shoot tissue taken approximately 20 cm above the soil surface</tissue>
    </source>
</reference>
<evidence type="ECO:0000313" key="2">
    <source>
        <dbReference type="EMBL" id="JAE02717.1"/>
    </source>
</evidence>
<protein>
    <recommendedName>
        <fullName evidence="3">CCHC-type domain-containing protein</fullName>
    </recommendedName>
</protein>
<feature type="region of interest" description="Disordered" evidence="1">
    <location>
        <begin position="136"/>
        <end position="216"/>
    </location>
</feature>
<dbReference type="EMBL" id="GBRH01195179">
    <property type="protein sequence ID" value="JAE02717.1"/>
    <property type="molecule type" value="Transcribed_RNA"/>
</dbReference>
<proteinExistence type="predicted"/>
<feature type="compositionally biased region" description="Basic residues" evidence="1">
    <location>
        <begin position="187"/>
        <end position="203"/>
    </location>
</feature>
<accession>A0A0A9ERI9</accession>
<feature type="compositionally biased region" description="Basic residues" evidence="1">
    <location>
        <begin position="142"/>
        <end position="154"/>
    </location>
</feature>
<evidence type="ECO:0008006" key="3">
    <source>
        <dbReference type="Google" id="ProtNLM"/>
    </source>
</evidence>
<feature type="region of interest" description="Disordered" evidence="1">
    <location>
        <begin position="230"/>
        <end position="254"/>
    </location>
</feature>
<evidence type="ECO:0000256" key="1">
    <source>
        <dbReference type="SAM" id="MobiDB-lite"/>
    </source>
</evidence>
<sequence length="254" mass="29138">MTMDLWDKRRRIGNKLFGIILPIIIKQLKAKTRGLGQMKVLKGEHTAKVFGFHYDMTPWRHMVDFDHLHLQLWGVANDWKAMPHTLAFIQIIPNVDMESFVHEYYAIERFRAAYSGTIPPMTDKSQWPQVNMGFKLLPPSLKRGRGRQRKNRFKASHEPGAKKQQRCEQCGGFGHRETGNCPLNDPKKRKREPQQKRKPKRPKTMPAETISSGSITRRFVNLVHGDHEVRISSSSTSSVQGLLVLSQEGASTSK</sequence>
<name>A0A0A9ERI9_ARUDO</name>
<organism evidence="2">
    <name type="scientific">Arundo donax</name>
    <name type="common">Giant reed</name>
    <name type="synonym">Donax arundinaceus</name>
    <dbReference type="NCBI Taxonomy" id="35708"/>
    <lineage>
        <taxon>Eukaryota</taxon>
        <taxon>Viridiplantae</taxon>
        <taxon>Streptophyta</taxon>
        <taxon>Embryophyta</taxon>
        <taxon>Tracheophyta</taxon>
        <taxon>Spermatophyta</taxon>
        <taxon>Magnoliopsida</taxon>
        <taxon>Liliopsida</taxon>
        <taxon>Poales</taxon>
        <taxon>Poaceae</taxon>
        <taxon>PACMAD clade</taxon>
        <taxon>Arundinoideae</taxon>
        <taxon>Arundineae</taxon>
        <taxon>Arundo</taxon>
    </lineage>
</organism>
<dbReference type="AlphaFoldDB" id="A0A0A9ERI9"/>
<reference evidence="2" key="1">
    <citation type="submission" date="2014-09" db="EMBL/GenBank/DDBJ databases">
        <authorList>
            <person name="Magalhaes I.L.F."/>
            <person name="Oliveira U."/>
            <person name="Santos F.R."/>
            <person name="Vidigal T.H.D.A."/>
            <person name="Brescovit A.D."/>
            <person name="Santos A.J."/>
        </authorList>
    </citation>
    <scope>NUCLEOTIDE SEQUENCE</scope>
    <source>
        <tissue evidence="2">Shoot tissue taken approximately 20 cm above the soil surface</tissue>
    </source>
</reference>
<feature type="compositionally biased region" description="Low complexity" evidence="1">
    <location>
        <begin position="232"/>
        <end position="247"/>
    </location>
</feature>